<evidence type="ECO:0000313" key="1">
    <source>
        <dbReference type="EMBL" id="KAI4469931.1"/>
    </source>
</evidence>
<reference evidence="1" key="1">
    <citation type="submission" date="2022-04" db="EMBL/GenBank/DDBJ databases">
        <title>Chromosome-scale genome assembly of Holotrichia oblita Faldermann.</title>
        <authorList>
            <person name="Rongchong L."/>
        </authorList>
    </citation>
    <scope>NUCLEOTIDE SEQUENCE</scope>
    <source>
        <strain evidence="1">81SQS9</strain>
    </source>
</reference>
<sequence>MSDLKIAILGAGVIGLTTGLELQKEIKNANISIIADKFFKDTTSYVAAGIFRPGTSFCGRTVDITQKWITDSYYFWDELRLTTEAANAGVTQVSGYIFSSTTPSITRNHYIEKLVPIYRAATEEELQLCPGNWKYGSFYTTVLTECGLYLPWAMKQFAKYGGKFVDRKLESFADLSSEYDLIINCTGLGAKYLCNDHKVAPIRGQVFKVKAPWIKTFFYADYDTYVIPGFNSVTLGGCRQYDSYNLNVDKYDSLSIKERCEAFLPSLKGAEVVGERVGLRPHRDPVRIEKEIITVNGKRMKIVHNYGHGGYGVTVAPGTSIYAAKLAKELLMGNSKL</sequence>
<accession>A0ACB9TT20</accession>
<protein>
    <submittedName>
        <fullName evidence="1">D-amino acid oxidase</fullName>
    </submittedName>
</protein>
<name>A0ACB9TT20_HOLOL</name>
<dbReference type="EMBL" id="CM043015">
    <property type="protein sequence ID" value="KAI4469931.1"/>
    <property type="molecule type" value="Genomic_DNA"/>
</dbReference>
<gene>
    <name evidence="1" type="ORF">MML48_1g05103</name>
</gene>
<evidence type="ECO:0000313" key="2">
    <source>
        <dbReference type="Proteomes" id="UP001056778"/>
    </source>
</evidence>
<dbReference type="Proteomes" id="UP001056778">
    <property type="component" value="Chromosome 1"/>
</dbReference>
<proteinExistence type="predicted"/>
<comment type="caution">
    <text evidence="1">The sequence shown here is derived from an EMBL/GenBank/DDBJ whole genome shotgun (WGS) entry which is preliminary data.</text>
</comment>
<keyword evidence="2" id="KW-1185">Reference proteome</keyword>
<organism evidence="1 2">
    <name type="scientific">Holotrichia oblita</name>
    <name type="common">Chafer beetle</name>
    <dbReference type="NCBI Taxonomy" id="644536"/>
    <lineage>
        <taxon>Eukaryota</taxon>
        <taxon>Metazoa</taxon>
        <taxon>Ecdysozoa</taxon>
        <taxon>Arthropoda</taxon>
        <taxon>Hexapoda</taxon>
        <taxon>Insecta</taxon>
        <taxon>Pterygota</taxon>
        <taxon>Neoptera</taxon>
        <taxon>Endopterygota</taxon>
        <taxon>Coleoptera</taxon>
        <taxon>Polyphaga</taxon>
        <taxon>Scarabaeiformia</taxon>
        <taxon>Scarabaeidae</taxon>
        <taxon>Melolonthinae</taxon>
        <taxon>Holotrichia</taxon>
    </lineage>
</organism>